<accession>A0AAE0WSD6</accession>
<dbReference type="AlphaFoldDB" id="A0AAE0WSD6"/>
<organism evidence="2 3">
    <name type="scientific">Recurvomyces mirabilis</name>
    <dbReference type="NCBI Taxonomy" id="574656"/>
    <lineage>
        <taxon>Eukaryota</taxon>
        <taxon>Fungi</taxon>
        <taxon>Dikarya</taxon>
        <taxon>Ascomycota</taxon>
        <taxon>Pezizomycotina</taxon>
        <taxon>Dothideomycetes</taxon>
        <taxon>Dothideomycetidae</taxon>
        <taxon>Mycosphaerellales</taxon>
        <taxon>Teratosphaeriaceae</taxon>
        <taxon>Recurvomyces</taxon>
    </lineage>
</organism>
<gene>
    <name evidence="2" type="ORF">LTR78_003168</name>
</gene>
<dbReference type="EMBL" id="JAUTXT010000008">
    <property type="protein sequence ID" value="KAK3676963.1"/>
    <property type="molecule type" value="Genomic_DNA"/>
</dbReference>
<dbReference type="Gene3D" id="3.40.50.1820">
    <property type="entry name" value="alpha/beta hydrolase"/>
    <property type="match status" value="1"/>
</dbReference>
<evidence type="ECO:0000313" key="3">
    <source>
        <dbReference type="Proteomes" id="UP001274830"/>
    </source>
</evidence>
<sequence>MKSSQVTTQGGISWYVEEFFPTGNALEDVPPIVLIPSGEGDCHNLRELGGLLGNAGFHAFSFDMPGFSRTTAPVAAYSTITAGLLASQIISLLDELHVSRAAFFGCSSGGLAMLALVALYPERVHCGMVHEVPFEAPPQLLAMTQKSDDEVSANCEYFFANYLIEQTDNDGRAKWEALGSEYHARLKRNYVTWVRHYVGQFEAHSLGLAAKFQQRPVFWTVGGLSDPKAWSKDWEVATTAGVSVSTDVLPCLHFPAVTVTKKTRDWISGCVVSVKPQLGEGVSSFEK</sequence>
<dbReference type="InterPro" id="IPR000073">
    <property type="entry name" value="AB_hydrolase_1"/>
</dbReference>
<dbReference type="InterPro" id="IPR029058">
    <property type="entry name" value="AB_hydrolase_fold"/>
</dbReference>
<protein>
    <recommendedName>
        <fullName evidence="1">AB hydrolase-1 domain-containing protein</fullName>
    </recommendedName>
</protein>
<keyword evidence="3" id="KW-1185">Reference proteome</keyword>
<feature type="domain" description="AB hydrolase-1" evidence="1">
    <location>
        <begin position="30"/>
        <end position="204"/>
    </location>
</feature>
<dbReference type="Pfam" id="PF00561">
    <property type="entry name" value="Abhydrolase_1"/>
    <property type="match status" value="1"/>
</dbReference>
<comment type="caution">
    <text evidence="2">The sequence shown here is derived from an EMBL/GenBank/DDBJ whole genome shotgun (WGS) entry which is preliminary data.</text>
</comment>
<reference evidence="2" key="1">
    <citation type="submission" date="2023-07" db="EMBL/GenBank/DDBJ databases">
        <title>Black Yeasts Isolated from many extreme environments.</title>
        <authorList>
            <person name="Coleine C."/>
            <person name="Stajich J.E."/>
            <person name="Selbmann L."/>
        </authorList>
    </citation>
    <scope>NUCLEOTIDE SEQUENCE</scope>
    <source>
        <strain evidence="2">CCFEE 5485</strain>
    </source>
</reference>
<dbReference type="SUPFAM" id="SSF53474">
    <property type="entry name" value="alpha/beta-Hydrolases"/>
    <property type="match status" value="1"/>
</dbReference>
<dbReference type="Proteomes" id="UP001274830">
    <property type="component" value="Unassembled WGS sequence"/>
</dbReference>
<evidence type="ECO:0000313" key="2">
    <source>
        <dbReference type="EMBL" id="KAK3676963.1"/>
    </source>
</evidence>
<name>A0AAE0WSD6_9PEZI</name>
<evidence type="ECO:0000259" key="1">
    <source>
        <dbReference type="Pfam" id="PF00561"/>
    </source>
</evidence>
<proteinExistence type="predicted"/>